<dbReference type="Gene3D" id="2.60.120.10">
    <property type="entry name" value="Jelly Rolls"/>
    <property type="match status" value="1"/>
</dbReference>
<evidence type="ECO:0000256" key="1">
    <source>
        <dbReference type="ARBA" id="ARBA00004141"/>
    </source>
</evidence>
<comment type="subcellular location">
    <subcellularLocation>
        <location evidence="1">Membrane</location>
        <topology evidence="1">Multi-pass membrane protein</topology>
    </subcellularLocation>
</comment>
<dbReference type="PRINTS" id="PR01463">
    <property type="entry name" value="EAGCHANLFMLY"/>
</dbReference>
<dbReference type="InterPro" id="IPR005821">
    <property type="entry name" value="Ion_trans_dom"/>
</dbReference>
<dbReference type="GO" id="GO:0005249">
    <property type="term" value="F:voltage-gated potassium channel activity"/>
    <property type="evidence" value="ECO:0007669"/>
    <property type="project" value="InterPro"/>
</dbReference>
<evidence type="ECO:0000313" key="8">
    <source>
        <dbReference type="Proteomes" id="UP000187209"/>
    </source>
</evidence>
<feature type="transmembrane region" description="Helical" evidence="5">
    <location>
        <begin position="100"/>
        <end position="119"/>
    </location>
</feature>
<dbReference type="EMBL" id="MPUH01000078">
    <property type="protein sequence ID" value="OMJ91560.1"/>
    <property type="molecule type" value="Genomic_DNA"/>
</dbReference>
<dbReference type="GO" id="GO:0016020">
    <property type="term" value="C:membrane"/>
    <property type="evidence" value="ECO:0007669"/>
    <property type="project" value="InterPro"/>
</dbReference>
<dbReference type="InterPro" id="IPR014710">
    <property type="entry name" value="RmlC-like_jellyroll"/>
</dbReference>
<dbReference type="PANTHER" id="PTHR47823">
    <property type="entry name" value="ION_TRANS DOMAIN-CONTAINING PROTEIN"/>
    <property type="match status" value="1"/>
</dbReference>
<evidence type="ECO:0000256" key="2">
    <source>
        <dbReference type="ARBA" id="ARBA00022692"/>
    </source>
</evidence>
<keyword evidence="2 5" id="KW-0812">Transmembrane</keyword>
<organism evidence="7 8">
    <name type="scientific">Stentor coeruleus</name>
    <dbReference type="NCBI Taxonomy" id="5963"/>
    <lineage>
        <taxon>Eukaryota</taxon>
        <taxon>Sar</taxon>
        <taxon>Alveolata</taxon>
        <taxon>Ciliophora</taxon>
        <taxon>Postciliodesmatophora</taxon>
        <taxon>Heterotrichea</taxon>
        <taxon>Heterotrichida</taxon>
        <taxon>Stentoridae</taxon>
        <taxon>Stentor</taxon>
    </lineage>
</organism>
<dbReference type="SUPFAM" id="SSF81324">
    <property type="entry name" value="Voltage-gated potassium channels"/>
    <property type="match status" value="1"/>
</dbReference>
<dbReference type="InterPro" id="IPR003938">
    <property type="entry name" value="K_chnl_volt-dep_EAG/ELK/ERG"/>
</dbReference>
<evidence type="ECO:0000256" key="4">
    <source>
        <dbReference type="ARBA" id="ARBA00023136"/>
    </source>
</evidence>
<evidence type="ECO:0000256" key="5">
    <source>
        <dbReference type="SAM" id="Phobius"/>
    </source>
</evidence>
<feature type="transmembrane region" description="Helical" evidence="5">
    <location>
        <begin position="318"/>
        <end position="337"/>
    </location>
</feature>
<proteinExistence type="predicted"/>
<dbReference type="Pfam" id="PF00520">
    <property type="entry name" value="Ion_trans"/>
    <property type="match status" value="1"/>
</dbReference>
<dbReference type="OrthoDB" id="417811at2759"/>
<keyword evidence="4 5" id="KW-0472">Membrane</keyword>
<keyword evidence="8" id="KW-1185">Reference proteome</keyword>
<accession>A0A1R2CRF4</accession>
<dbReference type="Gene3D" id="1.10.287.70">
    <property type="match status" value="1"/>
</dbReference>
<evidence type="ECO:0000256" key="3">
    <source>
        <dbReference type="ARBA" id="ARBA00022989"/>
    </source>
</evidence>
<protein>
    <recommendedName>
        <fullName evidence="6">Ion transport domain-containing protein</fullName>
    </recommendedName>
</protein>
<dbReference type="AlphaFoldDB" id="A0A1R2CRF4"/>
<feature type="transmembrane region" description="Helical" evidence="5">
    <location>
        <begin position="163"/>
        <end position="184"/>
    </location>
</feature>
<feature type="domain" description="Ion transport" evidence="6">
    <location>
        <begin position="96"/>
        <end position="346"/>
    </location>
</feature>
<feature type="transmembrane region" description="Helical" evidence="5">
    <location>
        <begin position="131"/>
        <end position="151"/>
    </location>
</feature>
<comment type="caution">
    <text evidence="7">The sequence shown here is derived from an EMBL/GenBank/DDBJ whole genome shotgun (WGS) entry which is preliminary data.</text>
</comment>
<dbReference type="Proteomes" id="UP000187209">
    <property type="component" value="Unassembled WGS sequence"/>
</dbReference>
<evidence type="ECO:0000313" key="7">
    <source>
        <dbReference type="EMBL" id="OMJ91560.1"/>
    </source>
</evidence>
<dbReference type="InterPro" id="IPR018490">
    <property type="entry name" value="cNMP-bd_dom_sf"/>
</dbReference>
<keyword evidence="3 5" id="KW-1133">Transmembrane helix</keyword>
<feature type="transmembrane region" description="Helical" evidence="5">
    <location>
        <begin position="243"/>
        <end position="264"/>
    </location>
</feature>
<name>A0A1R2CRF4_9CILI</name>
<dbReference type="PANTHER" id="PTHR47823:SF9">
    <property type="entry name" value="CHROMOSOME UNDETERMINED SCAFFOLD_10, WHOLE GENOME SHOTGUN SEQUENCE"/>
    <property type="match status" value="1"/>
</dbReference>
<sequence length="676" mass="79155">MENSSRDFNYLNQYHRKVAFYGSPKAQFEFKSADNDKPVLLNPQNLVLGKKSAFIDEILKAMVLRILGQNFEKQIDKDFYQKHKRFIIPKFNPWKRTFDLIINMLLMYSIISSLYYLGYDQPSYNQFAFDIFVWVMFMLDIILTFFTEIFYDDKESVKDLKRIAYHYISTWLFFDVISLLPLQFAGHPNAEYFLRLFRLSKIYRLLDMIDQEKINSCVAGIFGIKNNKRAHIFKIVITYSWSLSYQIIAMLFASYALSCMWMYYVKVVKKYKEETDDFIDHFGLNDNVSDEIFIKSWYYIYTTLMTVGYGDFYATNKYEMGFCIILLIIGPSMYAYAMGKSIDTIKKLEEVGNNGEKLSEFDTWISSLEFHYKELPMDLKEGLINHFKYYFANNRAGPLAEKHWKNPTKAELGQFHSKFVCELPEKLRIRMLNALFIDIFYKFKPFFGRVDSFRYYVCLHIQPRSYNERTTIIYENTIPHEIFFIEKGEVACGIENDTGFIICYIFKERGIIGDYFVIQSIPSFAVYFTSIKTQGFAIPSKVVVKVLKHFPKHAENLKALSSKSASLVEYTIKKEFGNMCSRVQETEPEPEKVMLNNASKKTFMKNLGQSPQKKIACAKKIIALNKKKGNGEFKDLDKVIANAEKGKKNLLAEAVDKFSDIAQFIKNQPQEDKAKE</sequence>
<gene>
    <name evidence="7" type="ORF">SteCoe_5810</name>
</gene>
<dbReference type="SUPFAM" id="SSF51206">
    <property type="entry name" value="cAMP-binding domain-like"/>
    <property type="match status" value="1"/>
</dbReference>
<evidence type="ECO:0000259" key="6">
    <source>
        <dbReference type="Pfam" id="PF00520"/>
    </source>
</evidence>
<reference evidence="7 8" key="1">
    <citation type="submission" date="2016-11" db="EMBL/GenBank/DDBJ databases">
        <title>The macronuclear genome of Stentor coeruleus: a giant cell with tiny introns.</title>
        <authorList>
            <person name="Slabodnick M."/>
            <person name="Ruby J.G."/>
            <person name="Reiff S.B."/>
            <person name="Swart E.C."/>
            <person name="Gosai S."/>
            <person name="Prabakaran S."/>
            <person name="Witkowska E."/>
            <person name="Larue G.E."/>
            <person name="Fisher S."/>
            <person name="Freeman R.M."/>
            <person name="Gunawardena J."/>
            <person name="Chu W."/>
            <person name="Stover N.A."/>
            <person name="Gregory B.D."/>
            <person name="Nowacki M."/>
            <person name="Derisi J."/>
            <person name="Roy S.W."/>
            <person name="Marshall W.F."/>
            <person name="Sood P."/>
        </authorList>
    </citation>
    <scope>NUCLEOTIDE SEQUENCE [LARGE SCALE GENOMIC DNA]</scope>
    <source>
        <strain evidence="7">WM001</strain>
    </source>
</reference>